<feature type="transmembrane region" description="Helical" evidence="8">
    <location>
        <begin position="81"/>
        <end position="100"/>
    </location>
</feature>
<reference evidence="10 11" key="1">
    <citation type="submission" date="2019-03" db="EMBL/GenBank/DDBJ databases">
        <title>Freshwater and sediment microbial communities from various areas in North America, analyzing microbe dynamics in response to fracking.</title>
        <authorList>
            <person name="Lamendella R."/>
        </authorList>
    </citation>
    <scope>NUCLEOTIDE SEQUENCE [LARGE SCALE GENOMIC DNA]</scope>
    <source>
        <strain evidence="10 11">1_TX</strain>
    </source>
</reference>
<name>A0A4R6HML7_9GAMM</name>
<proteinExistence type="inferred from homology"/>
<feature type="transmembrane region" description="Helical" evidence="8">
    <location>
        <begin position="6"/>
        <end position="21"/>
    </location>
</feature>
<keyword evidence="6 8" id="KW-0472">Membrane</keyword>
<evidence type="ECO:0000313" key="11">
    <source>
        <dbReference type="Proteomes" id="UP000295150"/>
    </source>
</evidence>
<dbReference type="OrthoDB" id="9768329at2"/>
<feature type="transmembrane region" description="Helical" evidence="8">
    <location>
        <begin position="159"/>
        <end position="183"/>
    </location>
</feature>
<comment type="similarity">
    <text evidence="2">Belongs to the CPA3 antiporters (TC 2.A.63) subunit D family.</text>
</comment>
<evidence type="ECO:0000256" key="6">
    <source>
        <dbReference type="ARBA" id="ARBA00023136"/>
    </source>
</evidence>
<dbReference type="InterPro" id="IPR001750">
    <property type="entry name" value="ND/Mrp_TM"/>
</dbReference>
<dbReference type="PANTHER" id="PTHR42703">
    <property type="entry name" value="NADH DEHYDROGENASE"/>
    <property type="match status" value="1"/>
</dbReference>
<feature type="transmembrane region" description="Helical" evidence="8">
    <location>
        <begin position="242"/>
        <end position="264"/>
    </location>
</feature>
<dbReference type="Proteomes" id="UP000295150">
    <property type="component" value="Unassembled WGS sequence"/>
</dbReference>
<dbReference type="PRINTS" id="PR01437">
    <property type="entry name" value="NUOXDRDTASE4"/>
</dbReference>
<evidence type="ECO:0000256" key="7">
    <source>
        <dbReference type="RuleBase" id="RU000320"/>
    </source>
</evidence>
<dbReference type="InterPro" id="IPR050586">
    <property type="entry name" value="CPA3_Na-H_Antiporter_D"/>
</dbReference>
<dbReference type="RefSeq" id="WP_133482907.1">
    <property type="nucleotide sequence ID" value="NZ_SNWH01000006.1"/>
</dbReference>
<dbReference type="GO" id="GO:0008137">
    <property type="term" value="F:NADH dehydrogenase (ubiquinone) activity"/>
    <property type="evidence" value="ECO:0007669"/>
    <property type="project" value="InterPro"/>
</dbReference>
<feature type="transmembrane region" description="Helical" evidence="8">
    <location>
        <begin position="454"/>
        <end position="474"/>
    </location>
</feature>
<evidence type="ECO:0000256" key="3">
    <source>
        <dbReference type="ARBA" id="ARBA00022475"/>
    </source>
</evidence>
<sequence>MMQHLIVLPVVLPLLVGLFLLRSRHGTMRTHRVVGVTATALLVVVAMVMVARAADGEVTYYALGGWQPPFGIVLVLDRLSALMVLLTAVLALGAVVFACAGDDERGSNFHGLFQLQLMGINGAFLTGDIFNLFVFFEVLLLASYALLIHGGGKSRIQSAVHYVVLNLVGSSLFLISVGVLYGATGTLNMADMAVRLSDLPADREGLVTAGALMLLVVFSLKSALLPLYFWLPRAYAAAPAPVAALFAIMTKVGIYAILRVYSLVFGEQAGSLAALEQPWVWWLSLATMVVAGIGVLAARDLRLLVAYLIVVSVGTLLAGIGMGSPAATAALLYYLVHTTLVTGGLFLLAEMIGLQRGKAATRLVKGRPMHHGNWLAGLFFIGAVAVAGLPPLSGAIGKALLLNAAETSQQPWLWPILLATGLAALIALSRAGSTLFWRSHEGEVAGVSLSRSRWLGVGWLLGASPLLVILAGPVSDYTCATAEQLADPDIMVRAVLSNAGESP</sequence>
<feature type="transmembrane region" description="Helical" evidence="8">
    <location>
        <begin position="304"/>
        <end position="325"/>
    </location>
</feature>
<feature type="transmembrane region" description="Helical" evidence="8">
    <location>
        <begin position="206"/>
        <end position="230"/>
    </location>
</feature>
<dbReference type="PANTHER" id="PTHR42703:SF1">
    <property type="entry name" value="NA(+)_H(+) ANTIPORTER SUBUNIT D1"/>
    <property type="match status" value="1"/>
</dbReference>
<keyword evidence="5 8" id="KW-1133">Transmembrane helix</keyword>
<feature type="transmembrane region" description="Helical" evidence="8">
    <location>
        <begin position="331"/>
        <end position="353"/>
    </location>
</feature>
<feature type="transmembrane region" description="Helical" evidence="8">
    <location>
        <begin position="279"/>
        <end position="297"/>
    </location>
</feature>
<evidence type="ECO:0000259" key="9">
    <source>
        <dbReference type="Pfam" id="PF00361"/>
    </source>
</evidence>
<dbReference type="InterPro" id="IPR003918">
    <property type="entry name" value="NADH_UbQ_OxRdtase"/>
</dbReference>
<protein>
    <submittedName>
        <fullName evidence="10">Multisubunit potassium/proton antiporter PhaD subunit</fullName>
    </submittedName>
</protein>
<comment type="caution">
    <text evidence="10">The sequence shown here is derived from an EMBL/GenBank/DDBJ whole genome shotgun (WGS) entry which is preliminary data.</text>
</comment>
<dbReference type="EMBL" id="SNWH01000006">
    <property type="protein sequence ID" value="TDO09844.1"/>
    <property type="molecule type" value="Genomic_DNA"/>
</dbReference>
<keyword evidence="3" id="KW-1003">Cell membrane</keyword>
<evidence type="ECO:0000313" key="10">
    <source>
        <dbReference type="EMBL" id="TDO09844.1"/>
    </source>
</evidence>
<keyword evidence="4 7" id="KW-0812">Transmembrane</keyword>
<evidence type="ECO:0000256" key="4">
    <source>
        <dbReference type="ARBA" id="ARBA00022692"/>
    </source>
</evidence>
<evidence type="ECO:0000256" key="5">
    <source>
        <dbReference type="ARBA" id="ARBA00022989"/>
    </source>
</evidence>
<feature type="transmembrane region" description="Helical" evidence="8">
    <location>
        <begin position="374"/>
        <end position="392"/>
    </location>
</feature>
<keyword evidence="11" id="KW-1185">Reference proteome</keyword>
<feature type="transmembrane region" description="Helical" evidence="8">
    <location>
        <begin position="120"/>
        <end position="147"/>
    </location>
</feature>
<comment type="subcellular location">
    <subcellularLocation>
        <location evidence="1">Cell membrane</location>
        <topology evidence="1">Multi-pass membrane protein</topology>
    </subcellularLocation>
    <subcellularLocation>
        <location evidence="7">Membrane</location>
        <topology evidence="7">Multi-pass membrane protein</topology>
    </subcellularLocation>
</comment>
<dbReference type="NCBIfam" id="NF009309">
    <property type="entry name" value="PRK12666.1"/>
    <property type="match status" value="1"/>
</dbReference>
<accession>A0A4R6HML7</accession>
<dbReference type="GO" id="GO:0042773">
    <property type="term" value="P:ATP synthesis coupled electron transport"/>
    <property type="evidence" value="ECO:0007669"/>
    <property type="project" value="InterPro"/>
</dbReference>
<evidence type="ECO:0000256" key="2">
    <source>
        <dbReference type="ARBA" id="ARBA00005346"/>
    </source>
</evidence>
<evidence type="ECO:0000256" key="1">
    <source>
        <dbReference type="ARBA" id="ARBA00004651"/>
    </source>
</evidence>
<feature type="transmembrane region" description="Helical" evidence="8">
    <location>
        <begin position="33"/>
        <end position="52"/>
    </location>
</feature>
<dbReference type="GO" id="GO:0005886">
    <property type="term" value="C:plasma membrane"/>
    <property type="evidence" value="ECO:0007669"/>
    <property type="project" value="UniProtKB-SubCell"/>
</dbReference>
<evidence type="ECO:0000256" key="8">
    <source>
        <dbReference type="SAM" id="Phobius"/>
    </source>
</evidence>
<dbReference type="Pfam" id="PF00361">
    <property type="entry name" value="Proton_antipo_M"/>
    <property type="match status" value="1"/>
</dbReference>
<feature type="transmembrane region" description="Helical" evidence="8">
    <location>
        <begin position="412"/>
        <end position="433"/>
    </location>
</feature>
<gene>
    <name evidence="10" type="ORF">DFO68_106100</name>
</gene>
<organism evidence="10 11">
    <name type="scientific">Halomonas ventosae</name>
    <dbReference type="NCBI Taxonomy" id="229007"/>
    <lineage>
        <taxon>Bacteria</taxon>
        <taxon>Pseudomonadati</taxon>
        <taxon>Pseudomonadota</taxon>
        <taxon>Gammaproteobacteria</taxon>
        <taxon>Oceanospirillales</taxon>
        <taxon>Halomonadaceae</taxon>
        <taxon>Halomonas</taxon>
    </lineage>
</organism>
<feature type="domain" description="NADH:quinone oxidoreductase/Mrp antiporter transmembrane" evidence="9">
    <location>
        <begin position="128"/>
        <end position="420"/>
    </location>
</feature>
<dbReference type="AlphaFoldDB" id="A0A4R6HML7"/>